<feature type="compositionally biased region" description="Basic and acidic residues" evidence="1">
    <location>
        <begin position="297"/>
        <end position="306"/>
    </location>
</feature>
<organism evidence="2 3">
    <name type="scientific">Cercophora newfieldiana</name>
    <dbReference type="NCBI Taxonomy" id="92897"/>
    <lineage>
        <taxon>Eukaryota</taxon>
        <taxon>Fungi</taxon>
        <taxon>Dikarya</taxon>
        <taxon>Ascomycota</taxon>
        <taxon>Pezizomycotina</taxon>
        <taxon>Sordariomycetes</taxon>
        <taxon>Sordariomycetidae</taxon>
        <taxon>Sordariales</taxon>
        <taxon>Lasiosphaeriaceae</taxon>
        <taxon>Cercophora</taxon>
    </lineage>
</organism>
<accession>A0AA39XZ60</accession>
<name>A0AA39XZ60_9PEZI</name>
<reference evidence="2" key="1">
    <citation type="submission" date="2023-06" db="EMBL/GenBank/DDBJ databases">
        <title>Genome-scale phylogeny and comparative genomics of the fungal order Sordariales.</title>
        <authorList>
            <consortium name="Lawrence Berkeley National Laboratory"/>
            <person name="Hensen N."/>
            <person name="Bonometti L."/>
            <person name="Westerberg I."/>
            <person name="Brannstrom I.O."/>
            <person name="Guillou S."/>
            <person name="Cros-Aarteil S."/>
            <person name="Calhoun S."/>
            <person name="Haridas S."/>
            <person name="Kuo A."/>
            <person name="Mondo S."/>
            <person name="Pangilinan J."/>
            <person name="Riley R."/>
            <person name="Labutti K."/>
            <person name="Andreopoulos B."/>
            <person name="Lipzen A."/>
            <person name="Chen C."/>
            <person name="Yanf M."/>
            <person name="Daum C."/>
            <person name="Ng V."/>
            <person name="Clum A."/>
            <person name="Steindorff A."/>
            <person name="Ohm R."/>
            <person name="Martin F."/>
            <person name="Silar P."/>
            <person name="Natvig D."/>
            <person name="Lalanne C."/>
            <person name="Gautier V."/>
            <person name="Ament-Velasquez S.L."/>
            <person name="Kruys A."/>
            <person name="Hutchinson M.I."/>
            <person name="Powell A.J."/>
            <person name="Barry K."/>
            <person name="Miller A.N."/>
            <person name="Grigoriev I.V."/>
            <person name="Debuchy R."/>
            <person name="Gladieux P."/>
            <person name="Thoren M.H."/>
            <person name="Johannesson H."/>
        </authorList>
    </citation>
    <scope>NUCLEOTIDE SEQUENCE</scope>
    <source>
        <strain evidence="2">SMH2532-1</strain>
    </source>
</reference>
<evidence type="ECO:0000313" key="3">
    <source>
        <dbReference type="Proteomes" id="UP001174936"/>
    </source>
</evidence>
<feature type="compositionally biased region" description="Polar residues" evidence="1">
    <location>
        <begin position="244"/>
        <end position="261"/>
    </location>
</feature>
<dbReference type="AlphaFoldDB" id="A0AA39XZ60"/>
<proteinExistence type="predicted"/>
<dbReference type="EMBL" id="JAULSV010000005">
    <property type="protein sequence ID" value="KAK0643003.1"/>
    <property type="molecule type" value="Genomic_DNA"/>
</dbReference>
<gene>
    <name evidence="2" type="ORF">B0T16DRAFT_415073</name>
</gene>
<feature type="region of interest" description="Disordered" evidence="1">
    <location>
        <begin position="179"/>
        <end position="306"/>
    </location>
</feature>
<comment type="caution">
    <text evidence="2">The sequence shown here is derived from an EMBL/GenBank/DDBJ whole genome shotgun (WGS) entry which is preliminary data.</text>
</comment>
<evidence type="ECO:0000256" key="1">
    <source>
        <dbReference type="SAM" id="MobiDB-lite"/>
    </source>
</evidence>
<dbReference type="Proteomes" id="UP001174936">
    <property type="component" value="Unassembled WGS sequence"/>
</dbReference>
<protein>
    <submittedName>
        <fullName evidence="2">Uncharacterized protein</fullName>
    </submittedName>
</protein>
<evidence type="ECO:0000313" key="2">
    <source>
        <dbReference type="EMBL" id="KAK0643003.1"/>
    </source>
</evidence>
<feature type="compositionally biased region" description="Low complexity" evidence="1">
    <location>
        <begin position="219"/>
        <end position="236"/>
    </location>
</feature>
<keyword evidence="3" id="KW-1185">Reference proteome</keyword>
<sequence>MPRKIKAAKPKPSTTWAFPCPVAFDQLLKHGPDYIPSCCWPGQTWTTAAKVKEHLQKKHSKRYFCQKCWLEFPTSSGVDVLKRERECHEKDGPCVKAPSPPEHIIQIDDWESKKDPELGSRYPEVAFTRENEMLKNWLNINHALGFPLINNALQFRRPQPQTSAVTPRVNLMEAISMLPQPSIDDDDDVSLFSPYHPDLTPDQRSMQNQIHEREGGPAGLHQLPKPQLPGPQLLEPRPLEPGPNTVSDETTVVADTNSEVDSGTWVREAIEQWVSGGKTRDERLQRANDVTGLGSDLTRKELGTKP</sequence>